<dbReference type="AlphaFoldDB" id="D8PPA8"/>
<dbReference type="eggNOG" id="ENOG502SQF3">
    <property type="taxonomic scope" value="Eukaryota"/>
</dbReference>
<reference evidence="2 3" key="1">
    <citation type="journal article" date="2010" name="Nat. Biotechnol.">
        <title>Genome sequence of the model mushroom Schizophyllum commune.</title>
        <authorList>
            <person name="Ohm R.A."/>
            <person name="de Jong J.F."/>
            <person name="Lugones L.G."/>
            <person name="Aerts A."/>
            <person name="Kothe E."/>
            <person name="Stajich J.E."/>
            <person name="de Vries R.P."/>
            <person name="Record E."/>
            <person name="Levasseur A."/>
            <person name="Baker S.E."/>
            <person name="Bartholomew K.A."/>
            <person name="Coutinho P.M."/>
            <person name="Erdmann S."/>
            <person name="Fowler T.J."/>
            <person name="Gathman A.C."/>
            <person name="Lombard V."/>
            <person name="Henrissat B."/>
            <person name="Knabe N."/>
            <person name="Kuees U."/>
            <person name="Lilly W.W."/>
            <person name="Lindquist E."/>
            <person name="Lucas S."/>
            <person name="Magnuson J.K."/>
            <person name="Piumi F."/>
            <person name="Raudaskoski M."/>
            <person name="Salamov A."/>
            <person name="Schmutz J."/>
            <person name="Schwarze F.W.M.R."/>
            <person name="vanKuyk P.A."/>
            <person name="Horton J.S."/>
            <person name="Grigoriev I.V."/>
            <person name="Woesten H.A.B."/>
        </authorList>
    </citation>
    <scope>NUCLEOTIDE SEQUENCE [LARGE SCALE GENOMIC DNA]</scope>
    <source>
        <strain evidence="3">H4-8 / FGSC 9210</strain>
    </source>
</reference>
<dbReference type="Proteomes" id="UP000007431">
    <property type="component" value="Unassembled WGS sequence"/>
</dbReference>
<gene>
    <name evidence="2" type="ORF">SCHCODRAFT_80737</name>
</gene>
<dbReference type="OrthoDB" id="4738875at2759"/>
<feature type="domain" description="N-acetyltransferase" evidence="1">
    <location>
        <begin position="126"/>
        <end position="217"/>
    </location>
</feature>
<dbReference type="VEuPathDB" id="FungiDB:SCHCODRAFT_02612018"/>
<dbReference type="HOGENOM" id="CLU_086106_0_0_1"/>
<evidence type="ECO:0000313" key="3">
    <source>
        <dbReference type="Proteomes" id="UP000007431"/>
    </source>
</evidence>
<protein>
    <recommendedName>
        <fullName evidence="1">N-acetyltransferase domain-containing protein</fullName>
    </recommendedName>
</protein>
<name>D8PPA8_SCHCM</name>
<dbReference type="GO" id="GO:0016747">
    <property type="term" value="F:acyltransferase activity, transferring groups other than amino-acyl groups"/>
    <property type="evidence" value="ECO:0007669"/>
    <property type="project" value="InterPro"/>
</dbReference>
<dbReference type="PROSITE" id="PS51186">
    <property type="entry name" value="GNAT"/>
    <property type="match status" value="1"/>
</dbReference>
<dbReference type="SUPFAM" id="SSF55729">
    <property type="entry name" value="Acyl-CoA N-acyltransferases (Nat)"/>
    <property type="match status" value="1"/>
</dbReference>
<organism evidence="3">
    <name type="scientific">Schizophyllum commune (strain H4-8 / FGSC 9210)</name>
    <name type="common">Split gill fungus</name>
    <dbReference type="NCBI Taxonomy" id="578458"/>
    <lineage>
        <taxon>Eukaryota</taxon>
        <taxon>Fungi</taxon>
        <taxon>Dikarya</taxon>
        <taxon>Basidiomycota</taxon>
        <taxon>Agaricomycotina</taxon>
        <taxon>Agaricomycetes</taxon>
        <taxon>Agaricomycetidae</taxon>
        <taxon>Agaricales</taxon>
        <taxon>Schizophyllaceae</taxon>
        <taxon>Schizophyllum</taxon>
    </lineage>
</organism>
<dbReference type="EMBL" id="GL377302">
    <property type="protein sequence ID" value="EFJ03657.1"/>
    <property type="molecule type" value="Genomic_DNA"/>
</dbReference>
<dbReference type="OMA" id="AYSEDHF"/>
<accession>D8PPA8</accession>
<dbReference type="CDD" id="cd04301">
    <property type="entry name" value="NAT_SF"/>
    <property type="match status" value="1"/>
</dbReference>
<evidence type="ECO:0000259" key="1">
    <source>
        <dbReference type="PROSITE" id="PS51186"/>
    </source>
</evidence>
<dbReference type="STRING" id="578458.D8PPA8"/>
<dbReference type="InParanoid" id="D8PPA8"/>
<dbReference type="InterPro" id="IPR016181">
    <property type="entry name" value="Acyl_CoA_acyltransferase"/>
</dbReference>
<keyword evidence="3" id="KW-1185">Reference proteome</keyword>
<dbReference type="PANTHER" id="PTHR42791">
    <property type="entry name" value="GNAT FAMILY ACETYLTRANSFERASE"/>
    <property type="match status" value="1"/>
</dbReference>
<dbReference type="InterPro" id="IPR052523">
    <property type="entry name" value="Trichothecene_AcTrans"/>
</dbReference>
<dbReference type="Gene3D" id="3.40.630.30">
    <property type="match status" value="1"/>
</dbReference>
<dbReference type="Pfam" id="PF13673">
    <property type="entry name" value="Acetyltransf_10"/>
    <property type="match status" value="1"/>
</dbReference>
<dbReference type="RefSeq" id="XP_003038559.1">
    <property type="nucleotide sequence ID" value="XM_003038513.1"/>
</dbReference>
<dbReference type="PANTHER" id="PTHR42791:SF1">
    <property type="entry name" value="N-ACETYLTRANSFERASE DOMAIN-CONTAINING PROTEIN"/>
    <property type="match status" value="1"/>
</dbReference>
<evidence type="ECO:0000313" key="2">
    <source>
        <dbReference type="EMBL" id="EFJ03657.1"/>
    </source>
</evidence>
<sequence length="221" mass="24025">MSEIVVRHLKTATDEEIECIVAVNVAAFADDTFNHVLVGGNTSLLPLLMRAQIKAGLIGGEVYVAGFGPDDISAAAVWFGPDQELLDSPEQGAAGFNEFMGSITEGTRNWWTSKFFPFYGATTTEAFGEGFKKANWHLQLLATEPRAQRKGLATALIKAVDQVAEEKGKSLTVETETEGALKFYKDTGFVLKAEKPVPLDGAEGVEDQPIPMYVLWKEHTA</sequence>
<proteinExistence type="predicted"/>
<dbReference type="KEGG" id="scm:SCHCO_02612018"/>
<dbReference type="InterPro" id="IPR000182">
    <property type="entry name" value="GNAT_dom"/>
</dbReference>
<dbReference type="GeneID" id="9589888"/>